<reference evidence="2 4" key="1">
    <citation type="submission" date="2017-01" db="EMBL/GenBank/DDBJ databases">
        <authorList>
            <person name="Varghese N."/>
            <person name="Submissions S."/>
        </authorList>
    </citation>
    <scope>NUCLEOTIDE SEQUENCE [LARGE SCALE GENOMIC DNA]</scope>
    <source>
        <strain evidence="2 4">DSM 18447</strain>
    </source>
</reference>
<sequence length="339" mass="38828">MPYYLDRKALSPLPSRLISRDRVERLARINTLGLSTGPQGVGIGIRHQPQEDFRGFHVPRSLDFFHLGKNDTTYWLCLLDDETDMRVASRAARSPWLDGNIPTLAQIEAHWASVDDPAQQEELARMFTEIEGLAERLGYFPASKEEKLAEIVPEDVNLAELETFGGMLGGHTAETQQYIQDHLLPAATSPREYLESRDLLTDMSRAACRNFSWRQTLLYGYFHDNSYVRVLDWKSSAEDVAWNLNQILKRVAPECGGEVDLVDDDENVLTEYWLKRARPQLRRLGFHMVFLADIGDSYILTLTGKANIFRFLEAGRNIGLKEIHSPLRFSDLFSHLFKR</sequence>
<keyword evidence="5" id="KW-1185">Reference proteome</keyword>
<evidence type="ECO:0000259" key="1">
    <source>
        <dbReference type="Pfam" id="PF20335"/>
    </source>
</evidence>
<evidence type="ECO:0000313" key="5">
    <source>
        <dbReference type="Proteomes" id="UP001215549"/>
    </source>
</evidence>
<protein>
    <recommendedName>
        <fullName evidence="1">DUF6630 domain-containing protein</fullName>
    </recommendedName>
</protein>
<dbReference type="Proteomes" id="UP001215549">
    <property type="component" value="Chromosome"/>
</dbReference>
<dbReference type="InterPro" id="IPR046582">
    <property type="entry name" value="DUF6630"/>
</dbReference>
<dbReference type="Proteomes" id="UP000186216">
    <property type="component" value="Unassembled WGS sequence"/>
</dbReference>
<feature type="domain" description="DUF6630" evidence="1">
    <location>
        <begin position="179"/>
        <end position="321"/>
    </location>
</feature>
<evidence type="ECO:0000313" key="3">
    <source>
        <dbReference type="EMBL" id="WCR01893.1"/>
    </source>
</evidence>
<dbReference type="EMBL" id="FTOU01000002">
    <property type="protein sequence ID" value="SIS64830.1"/>
    <property type="molecule type" value="Genomic_DNA"/>
</dbReference>
<gene>
    <name evidence="3" type="ORF">JHX88_13320</name>
    <name evidence="2" type="ORF">SAMN05421772_102256</name>
</gene>
<dbReference type="RefSeq" id="WP_076523397.1">
    <property type="nucleotide sequence ID" value="NZ_CP067140.1"/>
</dbReference>
<accession>A0AA46A4L5</accession>
<dbReference type="Pfam" id="PF20335">
    <property type="entry name" value="DUF6630"/>
    <property type="match status" value="1"/>
</dbReference>
<proteinExistence type="predicted"/>
<evidence type="ECO:0000313" key="2">
    <source>
        <dbReference type="EMBL" id="SIS64830.1"/>
    </source>
</evidence>
<dbReference type="EMBL" id="CP067140">
    <property type="protein sequence ID" value="WCR01893.1"/>
    <property type="molecule type" value="Genomic_DNA"/>
</dbReference>
<organism evidence="2 4">
    <name type="scientific">Paracoccus saliphilus</name>
    <dbReference type="NCBI Taxonomy" id="405559"/>
    <lineage>
        <taxon>Bacteria</taxon>
        <taxon>Pseudomonadati</taxon>
        <taxon>Pseudomonadota</taxon>
        <taxon>Alphaproteobacteria</taxon>
        <taxon>Rhodobacterales</taxon>
        <taxon>Paracoccaceae</taxon>
        <taxon>Paracoccus</taxon>
    </lineage>
</organism>
<evidence type="ECO:0000313" key="4">
    <source>
        <dbReference type="Proteomes" id="UP000186216"/>
    </source>
</evidence>
<reference evidence="3 5" key="2">
    <citation type="submission" date="2021-01" db="EMBL/GenBank/DDBJ databases">
        <title>Biogeographic distribution of Paracoccus.</title>
        <authorList>
            <person name="Hollensteiner J."/>
            <person name="Leineberger J."/>
            <person name="Brinkhoff T."/>
            <person name="Daniel R."/>
        </authorList>
    </citation>
    <scope>NUCLEOTIDE SEQUENCE [LARGE SCALE GENOMIC DNA]</scope>
    <source>
        <strain evidence="3 5">DSM 18447</strain>
    </source>
</reference>
<name>A0AA46A4L5_9RHOB</name>
<dbReference type="AlphaFoldDB" id="A0AA46A4L5"/>